<feature type="transmembrane region" description="Helical" evidence="1">
    <location>
        <begin position="35"/>
        <end position="55"/>
    </location>
</feature>
<proteinExistence type="predicted"/>
<comment type="caution">
    <text evidence="2">The sequence shown here is derived from an EMBL/GenBank/DDBJ whole genome shotgun (WGS) entry which is preliminary data.</text>
</comment>
<dbReference type="Proteomes" id="UP000230405">
    <property type="component" value="Unassembled WGS sequence"/>
</dbReference>
<evidence type="ECO:0000256" key="1">
    <source>
        <dbReference type="SAM" id="Phobius"/>
    </source>
</evidence>
<feature type="transmembrane region" description="Helical" evidence="1">
    <location>
        <begin position="98"/>
        <end position="116"/>
    </location>
</feature>
<dbReference type="EMBL" id="PFPO01000089">
    <property type="protein sequence ID" value="PIZ98402.1"/>
    <property type="molecule type" value="Genomic_DNA"/>
</dbReference>
<keyword evidence="1" id="KW-1133">Transmembrane helix</keyword>
<name>A0A2M7VDP4_9BACT</name>
<protein>
    <submittedName>
        <fullName evidence="2">Uncharacterized protein</fullName>
    </submittedName>
</protein>
<accession>A0A2M7VDP4</accession>
<feature type="transmembrane region" description="Helical" evidence="1">
    <location>
        <begin position="123"/>
        <end position="142"/>
    </location>
</feature>
<feature type="transmembrane region" description="Helical" evidence="1">
    <location>
        <begin position="148"/>
        <end position="174"/>
    </location>
</feature>
<keyword evidence="1" id="KW-0812">Transmembrane</keyword>
<evidence type="ECO:0000313" key="3">
    <source>
        <dbReference type="Proteomes" id="UP000230405"/>
    </source>
</evidence>
<feature type="transmembrane region" description="Helical" evidence="1">
    <location>
        <begin position="67"/>
        <end position="86"/>
    </location>
</feature>
<organism evidence="2 3">
    <name type="scientific">Candidatus Komeilibacteria bacterium CG_4_10_14_0_2_um_filter_37_10</name>
    <dbReference type="NCBI Taxonomy" id="1974470"/>
    <lineage>
        <taxon>Bacteria</taxon>
        <taxon>Candidatus Komeiliibacteriota</taxon>
    </lineage>
</organism>
<dbReference type="AlphaFoldDB" id="A0A2M7VDP4"/>
<reference evidence="3" key="1">
    <citation type="submission" date="2017-09" db="EMBL/GenBank/DDBJ databases">
        <title>Depth-based differentiation of microbial function through sediment-hosted aquifers and enrichment of novel symbionts in the deep terrestrial subsurface.</title>
        <authorList>
            <person name="Probst A.J."/>
            <person name="Ladd B."/>
            <person name="Jarett J.K."/>
            <person name="Geller-Mcgrath D.E."/>
            <person name="Sieber C.M.K."/>
            <person name="Emerson J.B."/>
            <person name="Anantharaman K."/>
            <person name="Thomas B.C."/>
            <person name="Malmstrom R."/>
            <person name="Stieglmeier M."/>
            <person name="Klingl A."/>
            <person name="Woyke T."/>
            <person name="Ryan C.M."/>
            <person name="Banfield J.F."/>
        </authorList>
    </citation>
    <scope>NUCLEOTIDE SEQUENCE [LARGE SCALE GENOMIC DNA]</scope>
</reference>
<gene>
    <name evidence="2" type="ORF">COX77_04630</name>
</gene>
<keyword evidence="1" id="KW-0472">Membrane</keyword>
<feature type="transmembrane region" description="Helical" evidence="1">
    <location>
        <begin position="9"/>
        <end position="29"/>
    </location>
</feature>
<sequence length="187" mass="20368">MQNITKRLIVWAVVVVLILMITLTAAIQFTNEVQWGEVVAYSIILLIAGGFYELWQWLKTRTKTYRIAFGVGLAVVLLLGWVSGAVGIIGSENQPVNLMYWAVPAVLLIGSLISRFKPRGMACALFATALVQALIPVVTLIISPEVSWGNAGVIGVFVFNSIFAVLFIGSALLFRRAAHEHNGLANQ</sequence>
<evidence type="ECO:0000313" key="2">
    <source>
        <dbReference type="EMBL" id="PIZ98402.1"/>
    </source>
</evidence>